<evidence type="ECO:0000256" key="3">
    <source>
        <dbReference type="ARBA" id="ARBA00025646"/>
    </source>
</evidence>
<comment type="function">
    <text evidence="3">May be involved in regulating transcriptional activation of cardiac genes during the aging process. May play a role in biosynthesis and/or processing of SLC2A4 in adipose cells.</text>
</comment>
<evidence type="ECO:0000256" key="2">
    <source>
        <dbReference type="ARBA" id="ARBA00023054"/>
    </source>
</evidence>
<proteinExistence type="predicted"/>
<dbReference type="GO" id="GO:0005634">
    <property type="term" value="C:nucleus"/>
    <property type="evidence" value="ECO:0007669"/>
    <property type="project" value="TreeGrafter"/>
</dbReference>
<reference evidence="7" key="1">
    <citation type="submission" date="2025-08" db="UniProtKB">
        <authorList>
            <consortium name="Ensembl"/>
        </authorList>
    </citation>
    <scope>IDENTIFICATION</scope>
</reference>
<protein>
    <recommendedName>
        <fullName evidence="1">Serum response factor-binding protein 1</fullName>
    </recommendedName>
    <alternativeName>
        <fullName evidence="4">SRF-dependent transcription regulation-associated protein</fullName>
    </alternativeName>
</protein>
<feature type="compositionally biased region" description="Basic and acidic residues" evidence="5">
    <location>
        <begin position="347"/>
        <end position="360"/>
    </location>
</feature>
<keyword evidence="8" id="KW-1185">Reference proteome</keyword>
<feature type="domain" description="Bud22" evidence="6">
    <location>
        <begin position="483"/>
        <end position="562"/>
    </location>
</feature>
<accession>A0A8C0UQ84</accession>
<keyword evidence="2" id="KW-0175">Coiled coil</keyword>
<dbReference type="Pfam" id="PF09073">
    <property type="entry name" value="BUD22"/>
    <property type="match status" value="1"/>
</dbReference>
<feature type="region of interest" description="Disordered" evidence="5">
    <location>
        <begin position="477"/>
        <end position="509"/>
    </location>
</feature>
<evidence type="ECO:0000256" key="4">
    <source>
        <dbReference type="ARBA" id="ARBA00033254"/>
    </source>
</evidence>
<dbReference type="InterPro" id="IPR015158">
    <property type="entry name" value="Bud22_dom"/>
</dbReference>
<evidence type="ECO:0000313" key="7">
    <source>
        <dbReference type="Ensembl" id="ENSCCEP00000012351.1"/>
    </source>
</evidence>
<evidence type="ECO:0000256" key="1">
    <source>
        <dbReference type="ARBA" id="ARBA00013459"/>
    </source>
</evidence>
<evidence type="ECO:0000313" key="8">
    <source>
        <dbReference type="Proteomes" id="UP000694410"/>
    </source>
</evidence>
<sequence>MVGSETTSVKGFTSVHPCGFRFSRARHPRLSTGHSSHPVRSCLGTAQTPRGRPGSRPAPCPRRSSRASTRKKHPIKAPSPHFCRRVPGRGRSGPSALARGFGSCGGVGSARSGPGTAGPAGLCGGAMAPVLNLNNEVVKMRKDVKKARVLTIRRLTRHIGKLKSKKGSEDLKLKNQKRVERLIEEIHAMKEIKPDEVTRLALRTEVNFESVCKKPDCTAAERAMARLATHPTLKPRFIELKAAVKAFKDARKNPDKGTPMKKDQSEEQPKSAEHSNSSLDDQASKQPQKQQGCEHKTKTGMKIETDKVVEELCESESEQKTVETERAYAPEEPSFQAVKMQTITQNKTEKKLGYQKKKENMSMNKLNAIKKKIDDSDQEHPSEKEYFDDSTEERFYNESSDSDSDSNDDFFIGKVKKKKKVAAVNNFSSTKGKGSVQKNATKTEKTTVSGTAHDLIMEERKPLAKASKLESVFCSSLSTTNQKSQSRRNTKDQPFKNERTGFLKNETKLKKKPFAKASGDIKCNNKKVLLEQPLHPSWEASRRRREQMSQITAFQGKKIKFDD</sequence>
<feature type="compositionally biased region" description="Basic and acidic residues" evidence="5">
    <location>
        <begin position="317"/>
        <end position="329"/>
    </location>
</feature>
<feature type="compositionally biased region" description="Low complexity" evidence="5">
    <location>
        <begin position="48"/>
        <end position="57"/>
    </location>
</feature>
<name>A0A8C0UQ84_CYACU</name>
<feature type="compositionally biased region" description="Basic and acidic residues" evidence="5">
    <location>
        <begin position="489"/>
        <end position="508"/>
    </location>
</feature>
<dbReference type="Ensembl" id="ENSCCET00000019244.1">
    <property type="protein sequence ID" value="ENSCCEP00000012351.1"/>
    <property type="gene ID" value="ENSCCEG00000011937.1"/>
</dbReference>
<reference evidence="7" key="2">
    <citation type="submission" date="2025-09" db="UniProtKB">
        <authorList>
            <consortium name="Ensembl"/>
        </authorList>
    </citation>
    <scope>IDENTIFICATION</scope>
</reference>
<feature type="compositionally biased region" description="Basic and acidic residues" evidence="5">
    <location>
        <begin position="371"/>
        <end position="396"/>
    </location>
</feature>
<dbReference type="InterPro" id="IPR037393">
    <property type="entry name" value="Bud22/SRFB1"/>
</dbReference>
<feature type="compositionally biased region" description="Polar residues" evidence="5">
    <location>
        <begin position="429"/>
        <end position="450"/>
    </location>
</feature>
<dbReference type="GO" id="GO:0030686">
    <property type="term" value="C:90S preribosome"/>
    <property type="evidence" value="ECO:0007669"/>
    <property type="project" value="TreeGrafter"/>
</dbReference>
<evidence type="ECO:0000256" key="5">
    <source>
        <dbReference type="SAM" id="MobiDB-lite"/>
    </source>
</evidence>
<feature type="compositionally biased region" description="Basic residues" evidence="5">
    <location>
        <begin position="63"/>
        <end position="75"/>
    </location>
</feature>
<evidence type="ECO:0000259" key="6">
    <source>
        <dbReference type="Pfam" id="PF09073"/>
    </source>
</evidence>
<dbReference type="PANTHER" id="PTHR23325:SF1">
    <property type="entry name" value="SERUM RESPONSE FACTOR-BINDING PROTEIN 1"/>
    <property type="match status" value="1"/>
</dbReference>
<dbReference type="AlphaFoldDB" id="A0A8C0UQ84"/>
<dbReference type="Proteomes" id="UP000694410">
    <property type="component" value="Unplaced"/>
</dbReference>
<feature type="compositionally biased region" description="Polar residues" evidence="5">
    <location>
        <begin position="274"/>
        <end position="291"/>
    </location>
</feature>
<dbReference type="PANTHER" id="PTHR23325">
    <property type="entry name" value="SERUM RESPONSE FACTOR-BINDING"/>
    <property type="match status" value="1"/>
</dbReference>
<organism evidence="7 8">
    <name type="scientific">Cyanistes caeruleus</name>
    <name type="common">Eurasian blue tit</name>
    <name type="synonym">Parus caeruleus</name>
    <dbReference type="NCBI Taxonomy" id="156563"/>
    <lineage>
        <taxon>Eukaryota</taxon>
        <taxon>Metazoa</taxon>
        <taxon>Chordata</taxon>
        <taxon>Craniata</taxon>
        <taxon>Vertebrata</taxon>
        <taxon>Euteleostomi</taxon>
        <taxon>Archelosauria</taxon>
        <taxon>Archosauria</taxon>
        <taxon>Dinosauria</taxon>
        <taxon>Saurischia</taxon>
        <taxon>Theropoda</taxon>
        <taxon>Coelurosauria</taxon>
        <taxon>Aves</taxon>
        <taxon>Neognathae</taxon>
        <taxon>Neoaves</taxon>
        <taxon>Telluraves</taxon>
        <taxon>Australaves</taxon>
        <taxon>Passeriformes</taxon>
        <taxon>Paridae</taxon>
        <taxon>Cyanistes</taxon>
    </lineage>
</organism>
<feature type="compositionally biased region" description="Basic and acidic residues" evidence="5">
    <location>
        <begin position="292"/>
        <end position="310"/>
    </location>
</feature>
<feature type="region of interest" description="Disordered" evidence="5">
    <location>
        <begin position="429"/>
        <end position="456"/>
    </location>
</feature>
<feature type="compositionally biased region" description="Basic and acidic residues" evidence="5">
    <location>
        <begin position="249"/>
        <end position="273"/>
    </location>
</feature>
<dbReference type="GO" id="GO:0030490">
    <property type="term" value="P:maturation of SSU-rRNA"/>
    <property type="evidence" value="ECO:0007669"/>
    <property type="project" value="TreeGrafter"/>
</dbReference>
<feature type="region of interest" description="Disordered" evidence="5">
    <location>
        <begin position="534"/>
        <end position="563"/>
    </location>
</feature>
<gene>
    <name evidence="7" type="primary">SRFBP1</name>
</gene>
<feature type="region of interest" description="Disordered" evidence="5">
    <location>
        <begin position="249"/>
        <end position="410"/>
    </location>
</feature>
<feature type="region of interest" description="Disordered" evidence="5">
    <location>
        <begin position="29"/>
        <end position="94"/>
    </location>
</feature>